<comment type="similarity">
    <text evidence="12">Belongs to the OXA1/ALB3/YidC family. Type 2 subfamily.</text>
</comment>
<keyword evidence="9" id="KW-0564">Palmitate</keyword>
<keyword evidence="7 12" id="KW-1133">Transmembrane helix</keyword>
<keyword evidence="6 12" id="KW-0653">Protein transport</keyword>
<dbReference type="PANTHER" id="PTHR12428">
    <property type="entry name" value="OXA1"/>
    <property type="match status" value="1"/>
</dbReference>
<evidence type="ECO:0000256" key="9">
    <source>
        <dbReference type="ARBA" id="ARBA00023139"/>
    </source>
</evidence>
<evidence type="ECO:0000256" key="4">
    <source>
        <dbReference type="ARBA" id="ARBA00022692"/>
    </source>
</evidence>
<feature type="transmembrane region" description="Helical" evidence="12">
    <location>
        <begin position="205"/>
        <end position="223"/>
    </location>
</feature>
<dbReference type="PANTHER" id="PTHR12428:SF65">
    <property type="entry name" value="CYTOCHROME C OXIDASE ASSEMBLY PROTEIN COX18, MITOCHONDRIAL"/>
    <property type="match status" value="1"/>
</dbReference>
<dbReference type="InterPro" id="IPR023060">
    <property type="entry name" value="YidC/YidC1/YidC2_Firmicutes"/>
</dbReference>
<evidence type="ECO:0000313" key="17">
    <source>
        <dbReference type="Proteomes" id="UP001069047"/>
    </source>
</evidence>
<dbReference type="NCBIfam" id="TIGR03592">
    <property type="entry name" value="yidC_oxa1_cterm"/>
    <property type="match status" value="1"/>
</dbReference>
<comment type="function">
    <text evidence="12">Required for the insertion and/or proper folding and/or complex formation of integral membrane proteins into the membrane. Involved in integration of membrane proteins that insert both dependently and independently of the Sec translocase complex, as well as at least some lipoproteins.</text>
</comment>
<feature type="region of interest" description="Disordered" evidence="13">
    <location>
        <begin position="255"/>
        <end position="284"/>
    </location>
</feature>
<accession>A0A9Q4DF18</accession>
<evidence type="ECO:0000256" key="10">
    <source>
        <dbReference type="ARBA" id="ARBA00023186"/>
    </source>
</evidence>
<sequence length="284" mass="32253">MKVKQNKKHLLALGLLLVGILVLSGCARAGGMEPITADSTGFWDRYVLYNLSQIIIWLSGVFGNSYGMGIIVFTILARLLLTPLYSLQMKNTEKMQKMQPELRALQEKYASRDAETQQKLQEETAKLQEKYDTNQFAGCLPLLIQLPILTALYQAISRTEALTNGHFLWMELGKPDPYFILPIIAAVSIWYSTHLSQIASGIKSGSMTAMQYVMPVFIFFVMMNLPSALALYMATANVFTIGQTLLINNPYQKQRARHEEEAKEKDLERRLEKARRNPRGKKRK</sequence>
<keyword evidence="8 12" id="KW-0472">Membrane</keyword>
<feature type="chain" id="PRO_5040290420" description="Membrane protein insertase YidC" evidence="14">
    <location>
        <begin position="30"/>
        <end position="284"/>
    </location>
</feature>
<evidence type="ECO:0000256" key="12">
    <source>
        <dbReference type="HAMAP-Rule" id="MF_01811"/>
    </source>
</evidence>
<feature type="compositionally biased region" description="Basic and acidic residues" evidence="13">
    <location>
        <begin position="257"/>
        <end position="275"/>
    </location>
</feature>
<dbReference type="AlphaFoldDB" id="A0A9Q4DF18"/>
<evidence type="ECO:0000259" key="15">
    <source>
        <dbReference type="Pfam" id="PF02096"/>
    </source>
</evidence>
<feature type="transmembrane region" description="Helical" evidence="12">
    <location>
        <begin position="136"/>
        <end position="156"/>
    </location>
</feature>
<dbReference type="GO" id="GO:0005886">
    <property type="term" value="C:plasma membrane"/>
    <property type="evidence" value="ECO:0007669"/>
    <property type="project" value="UniProtKB-SubCell"/>
</dbReference>
<evidence type="ECO:0000256" key="2">
    <source>
        <dbReference type="ARBA" id="ARBA00022448"/>
    </source>
</evidence>
<dbReference type="InterPro" id="IPR028055">
    <property type="entry name" value="YidC/Oxa/ALB_C"/>
</dbReference>
<evidence type="ECO:0000256" key="7">
    <source>
        <dbReference type="ARBA" id="ARBA00022989"/>
    </source>
</evidence>
<dbReference type="CDD" id="cd20070">
    <property type="entry name" value="5TM_YidC_Alb3"/>
    <property type="match status" value="1"/>
</dbReference>
<keyword evidence="2 12" id="KW-0813">Transport</keyword>
<dbReference type="PROSITE" id="PS51257">
    <property type="entry name" value="PROKAR_LIPOPROTEIN"/>
    <property type="match status" value="1"/>
</dbReference>
<keyword evidence="4 12" id="KW-0812">Transmembrane</keyword>
<evidence type="ECO:0000256" key="1">
    <source>
        <dbReference type="ARBA" id="ARBA00004651"/>
    </source>
</evidence>
<dbReference type="HAMAP" id="MF_01811">
    <property type="entry name" value="YidC_type2"/>
    <property type="match status" value="1"/>
</dbReference>
<keyword evidence="11 12" id="KW-0449">Lipoprotein</keyword>
<gene>
    <name evidence="12 16" type="primary">yidC</name>
    <name evidence="16" type="ORF">ODY61_07660</name>
</gene>
<dbReference type="GeneID" id="86859038"/>
<feature type="domain" description="Membrane insertase YidC/Oxa/ALB C-terminal" evidence="15">
    <location>
        <begin position="66"/>
        <end position="249"/>
    </location>
</feature>
<dbReference type="Pfam" id="PF02096">
    <property type="entry name" value="60KD_IMP"/>
    <property type="match status" value="1"/>
</dbReference>
<feature type="transmembrane region" description="Helical" evidence="12">
    <location>
        <begin position="53"/>
        <end position="81"/>
    </location>
</feature>
<evidence type="ECO:0000256" key="3">
    <source>
        <dbReference type="ARBA" id="ARBA00022475"/>
    </source>
</evidence>
<evidence type="ECO:0000256" key="5">
    <source>
        <dbReference type="ARBA" id="ARBA00022729"/>
    </source>
</evidence>
<feature type="signal peptide" evidence="14">
    <location>
        <begin position="1"/>
        <end position="29"/>
    </location>
</feature>
<evidence type="ECO:0000313" key="16">
    <source>
        <dbReference type="EMBL" id="MCY3087980.1"/>
    </source>
</evidence>
<comment type="subcellular location">
    <subcellularLocation>
        <location evidence="1 12">Cell membrane</location>
        <topology evidence="1 12">Multi-pass membrane protein</topology>
    </subcellularLocation>
</comment>
<dbReference type="RefSeq" id="WP_230082317.1">
    <property type="nucleotide sequence ID" value="NZ_CAJHLJ010000007.1"/>
</dbReference>
<dbReference type="InterPro" id="IPR047196">
    <property type="entry name" value="YidC_ALB_C"/>
</dbReference>
<reference evidence="16" key="1">
    <citation type="submission" date="2022-09" db="EMBL/GenBank/DDBJ databases">
        <title>Aerococcus urinae taxonomy study.</title>
        <authorList>
            <person name="Christensen J."/>
            <person name="Senneby E."/>
        </authorList>
    </citation>
    <scope>NUCLEOTIDE SEQUENCE</scope>
    <source>
        <strain evidence="16">LUND-41-B12</strain>
    </source>
</reference>
<name>A0A9Q4DF18_9LACT</name>
<evidence type="ECO:0000256" key="6">
    <source>
        <dbReference type="ARBA" id="ARBA00022927"/>
    </source>
</evidence>
<dbReference type="GO" id="GO:0051205">
    <property type="term" value="P:protein insertion into membrane"/>
    <property type="evidence" value="ECO:0007669"/>
    <property type="project" value="TreeGrafter"/>
</dbReference>
<dbReference type="EMBL" id="JAOTMY010000004">
    <property type="protein sequence ID" value="MCY3087980.1"/>
    <property type="molecule type" value="Genomic_DNA"/>
</dbReference>
<organism evidence="16 17">
    <name type="scientific">Aerococcus mictus</name>
    <dbReference type="NCBI Taxonomy" id="2976810"/>
    <lineage>
        <taxon>Bacteria</taxon>
        <taxon>Bacillati</taxon>
        <taxon>Bacillota</taxon>
        <taxon>Bacilli</taxon>
        <taxon>Lactobacillales</taxon>
        <taxon>Aerococcaceae</taxon>
        <taxon>Aerococcus</taxon>
    </lineage>
</organism>
<evidence type="ECO:0000256" key="8">
    <source>
        <dbReference type="ARBA" id="ARBA00023136"/>
    </source>
</evidence>
<comment type="caution">
    <text evidence="16">The sequence shown here is derived from an EMBL/GenBank/DDBJ whole genome shotgun (WGS) entry which is preliminary data.</text>
</comment>
<dbReference type="GO" id="GO:0015031">
    <property type="term" value="P:protein transport"/>
    <property type="evidence" value="ECO:0007669"/>
    <property type="project" value="UniProtKB-KW"/>
</dbReference>
<evidence type="ECO:0000256" key="13">
    <source>
        <dbReference type="SAM" id="MobiDB-lite"/>
    </source>
</evidence>
<evidence type="ECO:0000256" key="14">
    <source>
        <dbReference type="SAM" id="SignalP"/>
    </source>
</evidence>
<proteinExistence type="inferred from homology"/>
<evidence type="ECO:0000256" key="11">
    <source>
        <dbReference type="ARBA" id="ARBA00023288"/>
    </source>
</evidence>
<keyword evidence="5 12" id="KW-0732">Signal</keyword>
<protein>
    <recommendedName>
        <fullName evidence="12">Membrane protein insertase YidC</fullName>
    </recommendedName>
    <alternativeName>
        <fullName evidence="12">Foldase YidC</fullName>
    </alternativeName>
    <alternativeName>
        <fullName evidence="12">Membrane integrase YidC</fullName>
    </alternativeName>
    <alternativeName>
        <fullName evidence="12">Membrane protein YidC</fullName>
    </alternativeName>
</protein>
<keyword evidence="3 12" id="KW-1003">Cell membrane</keyword>
<keyword evidence="10 12" id="KW-0143">Chaperone</keyword>
<dbReference type="Proteomes" id="UP001069047">
    <property type="component" value="Unassembled WGS sequence"/>
</dbReference>
<dbReference type="GO" id="GO:0032977">
    <property type="term" value="F:membrane insertase activity"/>
    <property type="evidence" value="ECO:0007669"/>
    <property type="project" value="InterPro"/>
</dbReference>
<dbReference type="InterPro" id="IPR001708">
    <property type="entry name" value="YidC/ALB3/OXA1/COX18"/>
</dbReference>
<feature type="transmembrane region" description="Helical" evidence="12">
    <location>
        <begin position="176"/>
        <end position="193"/>
    </location>
</feature>